<accession>A0ABN9X2S7</accession>
<keyword evidence="2" id="KW-1185">Reference proteome</keyword>
<name>A0ABN9X2S7_9DINO</name>
<protein>
    <submittedName>
        <fullName evidence="1">Uncharacterized protein</fullName>
    </submittedName>
</protein>
<organism evidence="1 2">
    <name type="scientific">Prorocentrum cordatum</name>
    <dbReference type="NCBI Taxonomy" id="2364126"/>
    <lineage>
        <taxon>Eukaryota</taxon>
        <taxon>Sar</taxon>
        <taxon>Alveolata</taxon>
        <taxon>Dinophyceae</taxon>
        <taxon>Prorocentrales</taxon>
        <taxon>Prorocentraceae</taxon>
        <taxon>Prorocentrum</taxon>
    </lineage>
</organism>
<reference evidence="1" key="1">
    <citation type="submission" date="2023-10" db="EMBL/GenBank/DDBJ databases">
        <authorList>
            <person name="Chen Y."/>
            <person name="Shah S."/>
            <person name="Dougan E. K."/>
            <person name="Thang M."/>
            <person name="Chan C."/>
        </authorList>
    </citation>
    <scope>NUCLEOTIDE SEQUENCE [LARGE SCALE GENOMIC DNA]</scope>
</reference>
<evidence type="ECO:0000313" key="2">
    <source>
        <dbReference type="Proteomes" id="UP001189429"/>
    </source>
</evidence>
<proteinExistence type="predicted"/>
<gene>
    <name evidence="1" type="ORF">PCOR1329_LOCUS72868</name>
</gene>
<comment type="caution">
    <text evidence="1">The sequence shown here is derived from an EMBL/GenBank/DDBJ whole genome shotgun (WGS) entry which is preliminary data.</text>
</comment>
<evidence type="ECO:0000313" key="1">
    <source>
        <dbReference type="EMBL" id="CAK0893598.1"/>
    </source>
</evidence>
<sequence>MTPASGTSGGVAVMRRIILGLAAWWLLRLVPKLLRIGLLPLRCPPKRDPFVVVSYYLRDCQDLSDHDMFILYKIGRLGWSFLRSYTIGSDFNMPPARRG</sequence>
<dbReference type="Proteomes" id="UP001189429">
    <property type="component" value="Unassembled WGS sequence"/>
</dbReference>
<dbReference type="EMBL" id="CAUYUJ010019771">
    <property type="protein sequence ID" value="CAK0893598.1"/>
    <property type="molecule type" value="Genomic_DNA"/>
</dbReference>